<evidence type="ECO:0000313" key="1">
    <source>
        <dbReference type="EMBL" id="WTS09825.1"/>
    </source>
</evidence>
<protein>
    <submittedName>
        <fullName evidence="1">Uncharacterized protein</fullName>
    </submittedName>
</protein>
<accession>A0AAU1TZB4</accession>
<dbReference type="AlphaFoldDB" id="A0AAU1TZB4"/>
<proteinExistence type="predicted"/>
<name>A0AAU1TZB4_9ACTN</name>
<sequence length="40" mass="4389">MRTGEAASPSTPARPSPNWSLRADLWLRQDVTVADAVLDH</sequence>
<dbReference type="EMBL" id="CP108195">
    <property type="protein sequence ID" value="WTS09825.1"/>
    <property type="molecule type" value="Genomic_DNA"/>
</dbReference>
<organism evidence="1">
    <name type="scientific">Streptomyces sp. NBC_00119</name>
    <dbReference type="NCBI Taxonomy" id="2975659"/>
    <lineage>
        <taxon>Bacteria</taxon>
        <taxon>Bacillati</taxon>
        <taxon>Actinomycetota</taxon>
        <taxon>Actinomycetes</taxon>
        <taxon>Kitasatosporales</taxon>
        <taxon>Streptomycetaceae</taxon>
        <taxon>Streptomyces</taxon>
    </lineage>
</organism>
<gene>
    <name evidence="1" type="ORF">OHU69_00945</name>
</gene>
<reference evidence="1" key="1">
    <citation type="submission" date="2022-10" db="EMBL/GenBank/DDBJ databases">
        <title>The complete genomes of actinobacterial strains from the NBC collection.</title>
        <authorList>
            <person name="Joergensen T.S."/>
            <person name="Alvarez Arevalo M."/>
            <person name="Sterndorff E.B."/>
            <person name="Faurdal D."/>
            <person name="Vuksanovic O."/>
            <person name="Mourched A.-S."/>
            <person name="Charusanti P."/>
            <person name="Shaw S."/>
            <person name="Blin K."/>
            <person name="Weber T."/>
        </authorList>
    </citation>
    <scope>NUCLEOTIDE SEQUENCE</scope>
    <source>
        <strain evidence="1">NBC_00119</strain>
    </source>
</reference>